<dbReference type="SMART" id="SM00283">
    <property type="entry name" value="MA"/>
    <property type="match status" value="1"/>
</dbReference>
<keyword evidence="2" id="KW-1003">Cell membrane</keyword>
<evidence type="ECO:0000256" key="11">
    <source>
        <dbReference type="SAM" id="Phobius"/>
    </source>
</evidence>
<evidence type="ECO:0000256" key="3">
    <source>
        <dbReference type="ARBA" id="ARBA00022481"/>
    </source>
</evidence>
<dbReference type="GeneID" id="78553757"/>
<keyword evidence="7 11" id="KW-0472">Membrane</keyword>
<evidence type="ECO:0000256" key="7">
    <source>
        <dbReference type="ARBA" id="ARBA00023136"/>
    </source>
</evidence>
<sequence>MLNLRTWRITTRIGALVVGLGVLIICLAVWLGLLLQRSLLEEKMAGVDTALNTANSILAYYAGQVDSGHMSLELAQRQAAEVVGTLRYLGDNYLLILDLDYRMIMHPTAPALVGKALGDFKDQNGKPFSRQFVDGARQQGRVLVDYYFPRANGGPAEYKLSEARLFKPWGWVVASGIYPSDVQRVVNRVLVAPAWISAVVLLGLMLFAWMIIRSITRPLRETVDALGAAVSGQTDLTLRLPAVGNDELTQLSRSVNSLIHAAHDVSQGTAVASGQVLRLSDDLGEVTAATQSSIDHQLLETDSLVTAMNEMVATVQDVARNAAVAADATRLAEEQASDGQHIVQSTIDAIQQLVEALFVTHAMVKQLEADSSRVGSVLDVISAIAEQTNLLALNAAIEAARAGEYGRGFAVVADEVRTLAQRTQTSTVEIKQIIEQVQSGASGALERIVANVETARVPVEISAKAGDALKRITQSAATVSDMTLQIASAAEQQAVTADEISRTLARIHTLVTVSGASSVSTRDSSEALRRLARVLEGQVEQLRL</sequence>
<keyword evidence="8 10" id="KW-0807">Transducer</keyword>
<dbReference type="PANTHER" id="PTHR32089">
    <property type="entry name" value="METHYL-ACCEPTING CHEMOTAXIS PROTEIN MCPB"/>
    <property type="match status" value="1"/>
</dbReference>
<keyword evidence="15" id="KW-1185">Reference proteome</keyword>
<dbReference type="Gene3D" id="3.30.450.20">
    <property type="entry name" value="PAS domain"/>
    <property type="match status" value="1"/>
</dbReference>
<keyword evidence="3" id="KW-0488">Methylation</keyword>
<comment type="similarity">
    <text evidence="9">Belongs to the methyl-accepting chemotaxis (MCP) protein family.</text>
</comment>
<keyword evidence="5 11" id="KW-0812">Transmembrane</keyword>
<dbReference type="SMART" id="SM00304">
    <property type="entry name" value="HAMP"/>
    <property type="match status" value="1"/>
</dbReference>
<proteinExistence type="inferred from homology"/>
<evidence type="ECO:0000313" key="14">
    <source>
        <dbReference type="EMBL" id="SDF22278.1"/>
    </source>
</evidence>
<dbReference type="RefSeq" id="WP_010567322.1">
    <property type="nucleotide sequence ID" value="NZ_CP091043.1"/>
</dbReference>
<name>A0ABY0NBE4_9PSED</name>
<evidence type="ECO:0000313" key="15">
    <source>
        <dbReference type="Proteomes" id="UP000182858"/>
    </source>
</evidence>
<dbReference type="InterPro" id="IPR003660">
    <property type="entry name" value="HAMP_dom"/>
</dbReference>
<evidence type="ECO:0000256" key="5">
    <source>
        <dbReference type="ARBA" id="ARBA00022692"/>
    </source>
</evidence>
<evidence type="ECO:0000259" key="12">
    <source>
        <dbReference type="PROSITE" id="PS50111"/>
    </source>
</evidence>
<dbReference type="Gene3D" id="1.10.287.950">
    <property type="entry name" value="Methyl-accepting chemotaxis protein"/>
    <property type="match status" value="1"/>
</dbReference>
<evidence type="ECO:0000256" key="9">
    <source>
        <dbReference type="ARBA" id="ARBA00029447"/>
    </source>
</evidence>
<evidence type="ECO:0000256" key="6">
    <source>
        <dbReference type="ARBA" id="ARBA00022989"/>
    </source>
</evidence>
<feature type="domain" description="Methyl-accepting transducer" evidence="12">
    <location>
        <begin position="272"/>
        <end position="508"/>
    </location>
</feature>
<feature type="domain" description="HAMP" evidence="13">
    <location>
        <begin position="213"/>
        <end position="267"/>
    </location>
</feature>
<evidence type="ECO:0000259" key="13">
    <source>
        <dbReference type="PROSITE" id="PS50885"/>
    </source>
</evidence>
<dbReference type="SUPFAM" id="SSF58104">
    <property type="entry name" value="Methyl-accepting chemotaxis protein (MCP) signaling domain"/>
    <property type="match status" value="1"/>
</dbReference>
<dbReference type="InterPro" id="IPR004089">
    <property type="entry name" value="MCPsignal_dom"/>
</dbReference>
<dbReference type="Pfam" id="PF00015">
    <property type="entry name" value="MCPsignal"/>
    <property type="match status" value="1"/>
</dbReference>
<dbReference type="CDD" id="cd11386">
    <property type="entry name" value="MCP_signal"/>
    <property type="match status" value="1"/>
</dbReference>
<dbReference type="Pfam" id="PF17200">
    <property type="entry name" value="sCache_2"/>
    <property type="match status" value="1"/>
</dbReference>
<dbReference type="CDD" id="cd06225">
    <property type="entry name" value="HAMP"/>
    <property type="match status" value="1"/>
</dbReference>
<feature type="transmembrane region" description="Helical" evidence="11">
    <location>
        <begin position="12"/>
        <end position="35"/>
    </location>
</feature>
<evidence type="ECO:0000256" key="4">
    <source>
        <dbReference type="ARBA" id="ARBA00022500"/>
    </source>
</evidence>
<dbReference type="SMART" id="SM01049">
    <property type="entry name" value="Cache_2"/>
    <property type="match status" value="1"/>
</dbReference>
<evidence type="ECO:0000256" key="8">
    <source>
        <dbReference type="ARBA" id="ARBA00023224"/>
    </source>
</evidence>
<accession>A0ABY0NBE4</accession>
<dbReference type="PROSITE" id="PS50111">
    <property type="entry name" value="CHEMOTAXIS_TRANSDUC_2"/>
    <property type="match status" value="1"/>
</dbReference>
<protein>
    <submittedName>
        <fullName evidence="14">Methyl-accepting chemotaxis sensory transducer with Cache sensor</fullName>
    </submittedName>
</protein>
<feature type="transmembrane region" description="Helical" evidence="11">
    <location>
        <begin position="189"/>
        <end position="212"/>
    </location>
</feature>
<dbReference type="EMBL" id="LT629689">
    <property type="protein sequence ID" value="SDF22278.1"/>
    <property type="molecule type" value="Genomic_DNA"/>
</dbReference>
<dbReference type="PROSITE" id="PS50885">
    <property type="entry name" value="HAMP"/>
    <property type="match status" value="1"/>
</dbReference>
<evidence type="ECO:0000256" key="1">
    <source>
        <dbReference type="ARBA" id="ARBA00004651"/>
    </source>
</evidence>
<keyword evidence="4" id="KW-0145">Chemotaxis</keyword>
<keyword evidence="6 11" id="KW-1133">Transmembrane helix</keyword>
<dbReference type="Proteomes" id="UP000182858">
    <property type="component" value="Chromosome I"/>
</dbReference>
<comment type="subcellular location">
    <subcellularLocation>
        <location evidence="1">Cell membrane</location>
        <topology evidence="1">Multi-pass membrane protein</topology>
    </subcellularLocation>
</comment>
<dbReference type="Pfam" id="PF00672">
    <property type="entry name" value="HAMP"/>
    <property type="match status" value="1"/>
</dbReference>
<organism evidence="14 15">
    <name type="scientific">Pseudomonas extremaustralis</name>
    <dbReference type="NCBI Taxonomy" id="359110"/>
    <lineage>
        <taxon>Bacteria</taxon>
        <taxon>Pseudomonadati</taxon>
        <taxon>Pseudomonadota</taxon>
        <taxon>Gammaproteobacteria</taxon>
        <taxon>Pseudomonadales</taxon>
        <taxon>Pseudomonadaceae</taxon>
        <taxon>Pseudomonas</taxon>
    </lineage>
</organism>
<evidence type="ECO:0000256" key="10">
    <source>
        <dbReference type="PROSITE-ProRule" id="PRU00284"/>
    </source>
</evidence>
<reference evidence="14 15" key="1">
    <citation type="submission" date="2016-10" db="EMBL/GenBank/DDBJ databases">
        <authorList>
            <person name="Varghese N."/>
            <person name="Submissions S."/>
        </authorList>
    </citation>
    <scope>NUCLEOTIDE SEQUENCE [LARGE SCALE GENOMIC DNA]</scope>
    <source>
        <strain evidence="14 15">DSM 17835</strain>
    </source>
</reference>
<dbReference type="PANTHER" id="PTHR32089:SF120">
    <property type="entry name" value="METHYL-ACCEPTING CHEMOTAXIS PROTEIN TLPQ"/>
    <property type="match status" value="1"/>
</dbReference>
<evidence type="ECO:0000256" key="2">
    <source>
        <dbReference type="ARBA" id="ARBA00022475"/>
    </source>
</evidence>
<gene>
    <name evidence="14" type="ORF">SAMN05216591_2298</name>
</gene>
<dbReference type="InterPro" id="IPR033480">
    <property type="entry name" value="sCache_2"/>
</dbReference>